<feature type="domain" description="Superoxide dismutase copper/zinc binding" evidence="3">
    <location>
        <begin position="41"/>
        <end position="180"/>
    </location>
</feature>
<evidence type="ECO:0008006" key="7">
    <source>
        <dbReference type="Google" id="ProtNLM"/>
    </source>
</evidence>
<comment type="caution">
    <text evidence="5">The sequence shown here is derived from an EMBL/GenBank/DDBJ whole genome shotgun (WGS) entry which is preliminary data.</text>
</comment>
<reference evidence="5 6" key="1">
    <citation type="submission" date="2019-07" db="EMBL/GenBank/DDBJ databases">
        <title>Whole genome shotgun sequence of Deinococcus cellulosilyticus NBRC 106333.</title>
        <authorList>
            <person name="Hosoyama A."/>
            <person name="Uohara A."/>
            <person name="Ohji S."/>
            <person name="Ichikawa N."/>
        </authorList>
    </citation>
    <scope>NUCLEOTIDE SEQUENCE [LARGE SCALE GENOMIC DNA]</scope>
    <source>
        <strain evidence="5 6">NBRC 106333</strain>
    </source>
</reference>
<dbReference type="EMBL" id="BJXB01000004">
    <property type="protein sequence ID" value="GEM45499.1"/>
    <property type="molecule type" value="Genomic_DNA"/>
</dbReference>
<comment type="similarity">
    <text evidence="1">Belongs to the Cu-Zn superoxide dismutase family.</text>
</comment>
<evidence type="ECO:0000313" key="5">
    <source>
        <dbReference type="EMBL" id="GEM45499.1"/>
    </source>
</evidence>
<evidence type="ECO:0000313" key="6">
    <source>
        <dbReference type="Proteomes" id="UP000321306"/>
    </source>
</evidence>
<dbReference type="PANTHER" id="PTHR10003">
    <property type="entry name" value="SUPEROXIDE DISMUTASE CU-ZN -RELATED"/>
    <property type="match status" value="1"/>
</dbReference>
<accession>A0A511MY55</accession>
<feature type="signal peptide" evidence="2">
    <location>
        <begin position="1"/>
        <end position="22"/>
    </location>
</feature>
<evidence type="ECO:0000256" key="1">
    <source>
        <dbReference type="ARBA" id="ARBA00010457"/>
    </source>
</evidence>
<dbReference type="SUPFAM" id="SSF63829">
    <property type="entry name" value="Calcium-dependent phosphotriesterase"/>
    <property type="match status" value="1"/>
</dbReference>
<evidence type="ECO:0000259" key="3">
    <source>
        <dbReference type="Pfam" id="PF00080"/>
    </source>
</evidence>
<feature type="chain" id="PRO_5021887123" description="Superoxide dismutase" evidence="2">
    <location>
        <begin position="23"/>
        <end position="463"/>
    </location>
</feature>
<keyword evidence="2" id="KW-0732">Signal</keyword>
<dbReference type="InterPro" id="IPR001424">
    <property type="entry name" value="SOD_Cu_Zn_dom"/>
</dbReference>
<protein>
    <recommendedName>
        <fullName evidence="7">Superoxide dismutase</fullName>
    </recommendedName>
</protein>
<gene>
    <name evidence="5" type="ORF">DC3_11340</name>
</gene>
<dbReference type="InterPro" id="IPR013658">
    <property type="entry name" value="SGL"/>
</dbReference>
<evidence type="ECO:0000259" key="4">
    <source>
        <dbReference type="Pfam" id="PF08450"/>
    </source>
</evidence>
<dbReference type="Gene3D" id="2.60.40.200">
    <property type="entry name" value="Superoxide dismutase, copper/zinc binding domain"/>
    <property type="match status" value="1"/>
</dbReference>
<dbReference type="Proteomes" id="UP000321306">
    <property type="component" value="Unassembled WGS sequence"/>
</dbReference>
<proteinExistence type="inferred from homology"/>
<dbReference type="InterPro" id="IPR011042">
    <property type="entry name" value="6-blade_b-propeller_TolB-like"/>
</dbReference>
<dbReference type="CDD" id="cd00305">
    <property type="entry name" value="Cu-Zn_Superoxide_Dismutase"/>
    <property type="match status" value="1"/>
</dbReference>
<dbReference type="SUPFAM" id="SSF49329">
    <property type="entry name" value="Cu,Zn superoxide dismutase-like"/>
    <property type="match status" value="1"/>
</dbReference>
<evidence type="ECO:0000256" key="2">
    <source>
        <dbReference type="SAM" id="SignalP"/>
    </source>
</evidence>
<name>A0A511MY55_DEIC1</name>
<dbReference type="Gene3D" id="2.120.10.30">
    <property type="entry name" value="TolB, C-terminal domain"/>
    <property type="match status" value="1"/>
</dbReference>
<dbReference type="Pfam" id="PF08450">
    <property type="entry name" value="SGL"/>
    <property type="match status" value="1"/>
</dbReference>
<organism evidence="5 6">
    <name type="scientific">Deinococcus cellulosilyticus (strain DSM 18568 / NBRC 106333 / KACC 11606 / 5516J-15)</name>
    <dbReference type="NCBI Taxonomy" id="1223518"/>
    <lineage>
        <taxon>Bacteria</taxon>
        <taxon>Thermotogati</taxon>
        <taxon>Deinococcota</taxon>
        <taxon>Deinococci</taxon>
        <taxon>Deinococcales</taxon>
        <taxon>Deinococcaceae</taxon>
        <taxon>Deinococcus</taxon>
    </lineage>
</organism>
<dbReference type="AlphaFoldDB" id="A0A511MY55"/>
<sequence>MKRLFWASLPFVLGLALGQSIPASTPLGATASIITPEGQAVGTATFTQVEGGVQIKVQVSGLTPGNHGMHVHEFGRCVPGIDPATNTIVPFGGAGGHFDPGMTGNHDAPTTDNMHGHGGDLPMLVVGADGNGSAEVTTTKISLMGENGVLNRSLVIHAQPDDFVSDPSGKTGPRQQCGVIQRDNFETRDYPLPGPQDFPEGVTYDASKDVLYTGSAANGTIYQVDAKTGNVTKFSEGGSKGRTSALGMKVDSQGRLWVAGGASGSISILNPDGSPFKILMTPKTPLPFINDLVPLPDGSVIVTDSSRPVLFQVTPELRVRKWLDLRDTPIEYQPGTNLNGIVVTPDGTALLVVQTNTGILWRIDVVSQEVSQVMDGLSNGDGLVLNGQTLYVVRNKDGLVSKVTLAADFRSGTLTINEPLKGLKFPATAVQVGQDLVVTQAQLDKQQKGAPEPPFRLTRTKLF</sequence>
<dbReference type="OrthoDB" id="9792957at2"/>
<dbReference type="Pfam" id="PF00080">
    <property type="entry name" value="Sod_Cu"/>
    <property type="match status" value="1"/>
</dbReference>
<keyword evidence="6" id="KW-1185">Reference proteome</keyword>
<dbReference type="GO" id="GO:0005507">
    <property type="term" value="F:copper ion binding"/>
    <property type="evidence" value="ECO:0007669"/>
    <property type="project" value="InterPro"/>
</dbReference>
<dbReference type="InterPro" id="IPR036423">
    <property type="entry name" value="SOD-like_Cu/Zn_dom_sf"/>
</dbReference>
<dbReference type="InterPro" id="IPR024134">
    <property type="entry name" value="SOD_Cu/Zn_/chaperone"/>
</dbReference>
<dbReference type="RefSeq" id="WP_146882957.1">
    <property type="nucleotide sequence ID" value="NZ_BJXB01000004.1"/>
</dbReference>
<dbReference type="GO" id="GO:0006801">
    <property type="term" value="P:superoxide metabolic process"/>
    <property type="evidence" value="ECO:0007669"/>
    <property type="project" value="InterPro"/>
</dbReference>
<feature type="domain" description="SMP-30/Gluconolactonase/LRE-like region" evidence="4">
    <location>
        <begin position="198"/>
        <end position="369"/>
    </location>
</feature>